<protein>
    <submittedName>
        <fullName evidence="2">C2H2-type domain-containing protein</fullName>
    </submittedName>
</protein>
<evidence type="ECO:0000313" key="1">
    <source>
        <dbReference type="Proteomes" id="UP000887576"/>
    </source>
</evidence>
<evidence type="ECO:0000313" key="2">
    <source>
        <dbReference type="WBParaSite" id="JU765_v2.g11748.t1"/>
    </source>
</evidence>
<dbReference type="Proteomes" id="UP000887576">
    <property type="component" value="Unplaced"/>
</dbReference>
<dbReference type="WBParaSite" id="JU765_v2.g11748.t1">
    <property type="protein sequence ID" value="JU765_v2.g11748.t1"/>
    <property type="gene ID" value="JU765_v2.g11748"/>
</dbReference>
<sequence length="300" mass="34794">MIFLHNKTFKSQKMDDNSLAGSSSLTSSTPITWIEVKMDDSQTTVDSMDLMKESDSKSKDDDKSESEITVIEPKLESSSTSHQTMVKDENGFTYYKCRFCGLTYNFLTTLKAHERVHDINQPYACNKCGESFHFMCELEYHAKSHLQQKGYKCDCGRTFYQYTDLLYHKHPEDEPDEFPLPMPQPSEPRIIRHSFSKPAIPESEFPIPDYAVKGFEPKHPLKVYSDIRSKPYICQYCSKSYPDSRQLAFHISSHRGEKNFSVYSSRYLMCRNDKSYISPGAVPSVPDLFLRRNYEDILHL</sequence>
<proteinExistence type="predicted"/>
<name>A0AC34Q0E8_9BILA</name>
<reference evidence="2" key="1">
    <citation type="submission" date="2022-11" db="UniProtKB">
        <authorList>
            <consortium name="WormBaseParasite"/>
        </authorList>
    </citation>
    <scope>IDENTIFICATION</scope>
</reference>
<accession>A0AC34Q0E8</accession>
<organism evidence="1 2">
    <name type="scientific">Panagrolaimus sp. JU765</name>
    <dbReference type="NCBI Taxonomy" id="591449"/>
    <lineage>
        <taxon>Eukaryota</taxon>
        <taxon>Metazoa</taxon>
        <taxon>Ecdysozoa</taxon>
        <taxon>Nematoda</taxon>
        <taxon>Chromadorea</taxon>
        <taxon>Rhabditida</taxon>
        <taxon>Tylenchina</taxon>
        <taxon>Panagrolaimomorpha</taxon>
        <taxon>Panagrolaimoidea</taxon>
        <taxon>Panagrolaimidae</taxon>
        <taxon>Panagrolaimus</taxon>
    </lineage>
</organism>